<keyword evidence="3" id="KW-1185">Reference proteome</keyword>
<evidence type="ECO:0000313" key="3">
    <source>
        <dbReference type="Proteomes" id="UP001465976"/>
    </source>
</evidence>
<dbReference type="EMBL" id="JBAHYK010003203">
    <property type="protein sequence ID" value="KAL0563790.1"/>
    <property type="molecule type" value="Genomic_DNA"/>
</dbReference>
<protein>
    <submittedName>
        <fullName evidence="2">Uncharacterized protein</fullName>
    </submittedName>
</protein>
<accession>A0ABR3ELS0</accession>
<sequence length="179" mass="19544">MAFYDLQNDPLNELFSNDPLDPHVQALTVDSHSIPQRASWNTATTHQRCDSEEVHGQGSTQPTPATTSTEQILLMMMLTSVPNSRVDARVSSADTEWSTIRFDNMLPWNSQVTGYPPNPFTDHAATTTLAPDPTFSQLATVPDVTNLPRPVLVGSPVSDVGFTSFASYKADDATTTTYP</sequence>
<feature type="region of interest" description="Disordered" evidence="1">
    <location>
        <begin position="41"/>
        <end position="65"/>
    </location>
</feature>
<comment type="caution">
    <text evidence="2">The sequence shown here is derived from an EMBL/GenBank/DDBJ whole genome shotgun (WGS) entry which is preliminary data.</text>
</comment>
<organism evidence="2 3">
    <name type="scientific">Marasmius crinis-equi</name>
    <dbReference type="NCBI Taxonomy" id="585013"/>
    <lineage>
        <taxon>Eukaryota</taxon>
        <taxon>Fungi</taxon>
        <taxon>Dikarya</taxon>
        <taxon>Basidiomycota</taxon>
        <taxon>Agaricomycotina</taxon>
        <taxon>Agaricomycetes</taxon>
        <taxon>Agaricomycetidae</taxon>
        <taxon>Agaricales</taxon>
        <taxon>Marasmiineae</taxon>
        <taxon>Marasmiaceae</taxon>
        <taxon>Marasmius</taxon>
    </lineage>
</organism>
<dbReference type="Proteomes" id="UP001465976">
    <property type="component" value="Unassembled WGS sequence"/>
</dbReference>
<feature type="non-terminal residue" evidence="2">
    <location>
        <position position="179"/>
    </location>
</feature>
<reference evidence="2 3" key="1">
    <citation type="submission" date="2024-02" db="EMBL/GenBank/DDBJ databases">
        <title>A draft genome for the cacao thread blight pathogen Marasmius crinis-equi.</title>
        <authorList>
            <person name="Cohen S.P."/>
            <person name="Baruah I.K."/>
            <person name="Amoako-Attah I."/>
            <person name="Bukari Y."/>
            <person name="Meinhardt L.W."/>
            <person name="Bailey B.A."/>
        </authorList>
    </citation>
    <scope>NUCLEOTIDE SEQUENCE [LARGE SCALE GENOMIC DNA]</scope>
    <source>
        <strain evidence="2 3">GH-76</strain>
    </source>
</reference>
<proteinExistence type="predicted"/>
<evidence type="ECO:0000256" key="1">
    <source>
        <dbReference type="SAM" id="MobiDB-lite"/>
    </source>
</evidence>
<gene>
    <name evidence="2" type="ORF">V5O48_018273</name>
</gene>
<evidence type="ECO:0000313" key="2">
    <source>
        <dbReference type="EMBL" id="KAL0563790.1"/>
    </source>
</evidence>
<name>A0ABR3ELS0_9AGAR</name>